<evidence type="ECO:0000313" key="5">
    <source>
        <dbReference type="Proteomes" id="UP000465302"/>
    </source>
</evidence>
<comment type="caution">
    <text evidence="3">The sequence shown here is derived from an EMBL/GenBank/DDBJ whole genome shotgun (WGS) entry which is preliminary data.</text>
</comment>
<reference evidence="3 4" key="1">
    <citation type="submission" date="2017-10" db="EMBL/GenBank/DDBJ databases">
        <title>The new phylogeny of genus Mycobacterium.</title>
        <authorList>
            <person name="Tortoli E."/>
            <person name="Trovato A."/>
            <person name="Cirillo D.M."/>
        </authorList>
    </citation>
    <scope>NUCLEOTIDE SEQUENCE [LARGE SCALE GENOMIC DNA]</scope>
    <source>
        <strain evidence="3 4">CCUG37673</strain>
    </source>
</reference>
<name>A0A2A7N8Z6_MYCAG</name>
<keyword evidence="1" id="KW-1133">Transmembrane helix</keyword>
<dbReference type="Pfam" id="PF14019">
    <property type="entry name" value="DUF4235"/>
    <property type="match status" value="1"/>
</dbReference>
<evidence type="ECO:0000256" key="1">
    <source>
        <dbReference type="SAM" id="Phobius"/>
    </source>
</evidence>
<evidence type="ECO:0000313" key="3">
    <source>
        <dbReference type="EMBL" id="PEG40187.1"/>
    </source>
</evidence>
<dbReference type="EMBL" id="BLKS01000004">
    <property type="protein sequence ID" value="GFG55764.1"/>
    <property type="molecule type" value="Genomic_DNA"/>
</dbReference>
<keyword evidence="1" id="KW-0472">Membrane</keyword>
<feature type="transmembrane region" description="Helical" evidence="1">
    <location>
        <begin position="54"/>
        <end position="72"/>
    </location>
</feature>
<protein>
    <submittedName>
        <fullName evidence="2">Membrane protein</fullName>
    </submittedName>
</protein>
<keyword evidence="4" id="KW-1185">Reference proteome</keyword>
<dbReference type="InterPro" id="IPR025329">
    <property type="entry name" value="DUF4235"/>
</dbReference>
<dbReference type="Proteomes" id="UP000465302">
    <property type="component" value="Unassembled WGS sequence"/>
</dbReference>
<proteinExistence type="predicted"/>
<keyword evidence="1" id="KW-0812">Transmembrane</keyword>
<gene>
    <name evidence="3" type="ORF">CQY20_08030</name>
    <name evidence="2" type="ORF">MAGR_72050</name>
</gene>
<sequence>MNVSKAMYKPLSLATSVAGGLVAAKIFTEIWQRISPTDQEPPDPQDLSRSTRDAFLAAAVQGLIMGVVRAAFARAEAHGYRALTNEDPS</sequence>
<organism evidence="3 4">
    <name type="scientific">Mycolicibacterium agri</name>
    <name type="common">Mycobacterium agri</name>
    <dbReference type="NCBI Taxonomy" id="36811"/>
    <lineage>
        <taxon>Bacteria</taxon>
        <taxon>Bacillati</taxon>
        <taxon>Actinomycetota</taxon>
        <taxon>Actinomycetes</taxon>
        <taxon>Mycobacteriales</taxon>
        <taxon>Mycobacteriaceae</taxon>
        <taxon>Mycolicibacterium</taxon>
    </lineage>
</organism>
<dbReference type="OrthoDB" id="5244650at2"/>
<reference evidence="2 5" key="2">
    <citation type="journal article" date="2019" name="Emerg. Microbes Infect.">
        <title>Comprehensive subspecies identification of 175 nontuberculous mycobacteria species based on 7547 genomic profiles.</title>
        <authorList>
            <person name="Matsumoto Y."/>
            <person name="Kinjo T."/>
            <person name="Motooka D."/>
            <person name="Nabeya D."/>
            <person name="Jung N."/>
            <person name="Uechi K."/>
            <person name="Horii T."/>
            <person name="Iida T."/>
            <person name="Fujita J."/>
            <person name="Nakamura S."/>
        </authorList>
    </citation>
    <scope>NUCLEOTIDE SEQUENCE [LARGE SCALE GENOMIC DNA]</scope>
    <source>
        <strain evidence="2 5">JCM 6377</strain>
    </source>
</reference>
<accession>A0A2A7N8Z6</accession>
<dbReference type="Proteomes" id="UP000220914">
    <property type="component" value="Unassembled WGS sequence"/>
</dbReference>
<evidence type="ECO:0000313" key="2">
    <source>
        <dbReference type="EMBL" id="GFG55764.1"/>
    </source>
</evidence>
<dbReference type="AlphaFoldDB" id="A0A2A7N8Z6"/>
<reference evidence="2" key="3">
    <citation type="submission" date="2020-02" db="EMBL/GenBank/DDBJ databases">
        <authorList>
            <person name="Matsumoto Y."/>
            <person name="Motooka D."/>
            <person name="Nakamura S."/>
        </authorList>
    </citation>
    <scope>NUCLEOTIDE SEQUENCE</scope>
    <source>
        <strain evidence="2">JCM 6377</strain>
    </source>
</reference>
<dbReference type="EMBL" id="PDCP01000011">
    <property type="protein sequence ID" value="PEG40187.1"/>
    <property type="molecule type" value="Genomic_DNA"/>
</dbReference>
<evidence type="ECO:0000313" key="4">
    <source>
        <dbReference type="Proteomes" id="UP000220914"/>
    </source>
</evidence>
<dbReference type="RefSeq" id="WP_097939551.1">
    <property type="nucleotide sequence ID" value="NZ_BLKS01000004.1"/>
</dbReference>